<sequence>MAKVVDAQRTAEPVKLRCRPLAQPALQIDSFPEARRRCWGYAAAMLLERVASAAAARYGCSIAAPISTLVTGPGKGEALIDGQRHRVAPDEGEGRDGSPSLQNSNQLCEGWDAAPARCFRLARLRQAMEATGADSWACRLRAVG</sequence>
<protein>
    <submittedName>
        <fullName evidence="2">Uncharacterized protein</fullName>
    </submittedName>
</protein>
<feature type="region of interest" description="Disordered" evidence="1">
    <location>
        <begin position="80"/>
        <end position="104"/>
    </location>
</feature>
<dbReference type="EMBL" id="BLZH01000007">
    <property type="protein sequence ID" value="GFP56848.1"/>
    <property type="molecule type" value="Genomic_DNA"/>
</dbReference>
<comment type="caution">
    <text evidence="2">The sequence shown here is derived from an EMBL/GenBank/DDBJ whole genome shotgun (WGS) entry which is preliminary data.</text>
</comment>
<dbReference type="Proteomes" id="UP000517252">
    <property type="component" value="Unassembled WGS sequence"/>
</dbReference>
<proteinExistence type="predicted"/>
<accession>A0A6V8R1H0</accession>
<reference evidence="2 3" key="1">
    <citation type="submission" date="2020-07" db="EMBL/GenBank/DDBJ databases">
        <title>Trichoderma asperellum IC-1 whole genome shotgun sequence.</title>
        <authorList>
            <person name="Kanamasa S."/>
            <person name="Takahashi H."/>
        </authorList>
    </citation>
    <scope>NUCLEOTIDE SEQUENCE [LARGE SCALE GENOMIC DNA]</scope>
    <source>
        <strain evidence="2 3">IC-1</strain>
    </source>
</reference>
<dbReference type="AlphaFoldDB" id="A0A6V8R1H0"/>
<gene>
    <name evidence="2" type="ORF">TASIC1_0007034000</name>
</gene>
<organism evidence="2 3">
    <name type="scientific">Trichoderma asperellum</name>
    <name type="common">Filamentous fungus</name>
    <dbReference type="NCBI Taxonomy" id="101201"/>
    <lineage>
        <taxon>Eukaryota</taxon>
        <taxon>Fungi</taxon>
        <taxon>Dikarya</taxon>
        <taxon>Ascomycota</taxon>
        <taxon>Pezizomycotina</taxon>
        <taxon>Sordariomycetes</taxon>
        <taxon>Hypocreomycetidae</taxon>
        <taxon>Hypocreales</taxon>
        <taxon>Hypocreaceae</taxon>
        <taxon>Trichoderma</taxon>
    </lineage>
</organism>
<evidence type="ECO:0000256" key="1">
    <source>
        <dbReference type="SAM" id="MobiDB-lite"/>
    </source>
</evidence>
<evidence type="ECO:0000313" key="3">
    <source>
        <dbReference type="Proteomes" id="UP000517252"/>
    </source>
</evidence>
<name>A0A6V8R1H0_TRIAP</name>
<evidence type="ECO:0000313" key="2">
    <source>
        <dbReference type="EMBL" id="GFP56848.1"/>
    </source>
</evidence>
<feature type="compositionally biased region" description="Basic and acidic residues" evidence="1">
    <location>
        <begin position="82"/>
        <end position="96"/>
    </location>
</feature>